<dbReference type="RefSeq" id="WP_043281999.1">
    <property type="nucleotide sequence ID" value="NZ_CP013380.1"/>
</dbReference>
<gene>
    <name evidence="1" type="ORF">I6G56_04125</name>
</gene>
<proteinExistence type="predicted"/>
<name>A0A7U4P6F2_9BURK</name>
<protein>
    <submittedName>
        <fullName evidence="1">Uncharacterized protein</fullName>
    </submittedName>
</protein>
<dbReference type="KEGG" id="bhg:I6G56_04125"/>
<dbReference type="Proteomes" id="UP000594943">
    <property type="component" value="Chromosome 1"/>
</dbReference>
<evidence type="ECO:0000313" key="1">
    <source>
        <dbReference type="EMBL" id="QPS44298.1"/>
    </source>
</evidence>
<organism evidence="1 2">
    <name type="scientific">Burkholderia humptydooensis</name>
    <dbReference type="NCBI Taxonomy" id="430531"/>
    <lineage>
        <taxon>Bacteria</taxon>
        <taxon>Pseudomonadati</taxon>
        <taxon>Pseudomonadota</taxon>
        <taxon>Betaproteobacteria</taxon>
        <taxon>Burkholderiales</taxon>
        <taxon>Burkholderiaceae</taxon>
        <taxon>Burkholderia</taxon>
        <taxon>pseudomallei group</taxon>
    </lineage>
</organism>
<reference evidence="1 2" key="1">
    <citation type="submission" date="2020-12" db="EMBL/GenBank/DDBJ databases">
        <title>FDA dAtabase for Regulatory Grade micrObial Sequences (FDA-ARGOS): Supporting development and validation of Infectious Disease Dx tests.</title>
        <authorList>
            <person name="Nelson B."/>
            <person name="Plummer A."/>
            <person name="Tallon L."/>
            <person name="Sadzewicz L."/>
            <person name="Zhao X."/>
            <person name="Boylan J."/>
            <person name="Ott S."/>
            <person name="Bowen H."/>
            <person name="Vavikolanu K."/>
            <person name="Mehta A."/>
            <person name="Aluvathingal J."/>
            <person name="Nadendla S."/>
            <person name="Myers T."/>
            <person name="Yan Y."/>
            <person name="Sichtig H."/>
        </authorList>
    </citation>
    <scope>NUCLEOTIDE SEQUENCE [LARGE SCALE GENOMIC DNA]</scope>
    <source>
        <strain evidence="1 2">FDAARGOS_899</strain>
    </source>
</reference>
<sequence length="212" mass="22894">MFRANEVIHLSVDQNAVSIFGVAGSAVSLLAAIPYGLAIYRREIRPHLFTWLIWSIVTAIAAAGQFVAGAGPSAWCTAAIAATCFLTLVASIFRGDKNWTQSDWFFLAAACSAIPIWVLAKDPTVSICLVTLIELAGLGPTIRKTTRAPWSESLTYFALCVVKYALAVMALEKWTVAVAFYPVVNIVASVSICMLIIARRRSLPRATAKTRG</sequence>
<accession>A0A7T2U2H0</accession>
<dbReference type="AlphaFoldDB" id="A0A7U4P6F2"/>
<dbReference type="EMBL" id="CP065686">
    <property type="protein sequence ID" value="QPS44298.1"/>
    <property type="molecule type" value="Genomic_DNA"/>
</dbReference>
<evidence type="ECO:0000313" key="2">
    <source>
        <dbReference type="Proteomes" id="UP000594943"/>
    </source>
</evidence>
<accession>A0A7U4P6F2</accession>